<evidence type="ECO:0000313" key="2">
    <source>
        <dbReference type="EMBL" id="MBW74781.1"/>
    </source>
</evidence>
<organism evidence="2">
    <name type="scientific">Anopheles darlingi</name>
    <name type="common">Mosquito</name>
    <dbReference type="NCBI Taxonomy" id="43151"/>
    <lineage>
        <taxon>Eukaryota</taxon>
        <taxon>Metazoa</taxon>
        <taxon>Ecdysozoa</taxon>
        <taxon>Arthropoda</taxon>
        <taxon>Hexapoda</taxon>
        <taxon>Insecta</taxon>
        <taxon>Pterygota</taxon>
        <taxon>Neoptera</taxon>
        <taxon>Endopterygota</taxon>
        <taxon>Diptera</taxon>
        <taxon>Nematocera</taxon>
        <taxon>Culicoidea</taxon>
        <taxon>Culicidae</taxon>
        <taxon>Anophelinae</taxon>
        <taxon>Anopheles</taxon>
    </lineage>
</organism>
<accession>A0A2M4DBB7</accession>
<reference evidence="2" key="1">
    <citation type="submission" date="2018-01" db="EMBL/GenBank/DDBJ databases">
        <title>An insight into the sialome of Amazonian anophelines.</title>
        <authorList>
            <person name="Ribeiro J.M."/>
            <person name="Scarpassa V."/>
            <person name="Calvo E."/>
        </authorList>
    </citation>
    <scope>NUCLEOTIDE SEQUENCE</scope>
</reference>
<sequence>MILCFSHVPFFHACVCVCVLLLWFRSRFCCYPQPRVVQSIPLASAVRKKSSSETKEKSLHVAGTRWWPAKGKA</sequence>
<keyword evidence="1" id="KW-0472">Membrane</keyword>
<evidence type="ECO:0000256" key="1">
    <source>
        <dbReference type="SAM" id="Phobius"/>
    </source>
</evidence>
<feature type="transmembrane region" description="Helical" evidence="1">
    <location>
        <begin position="6"/>
        <end position="24"/>
    </location>
</feature>
<keyword evidence="1" id="KW-0812">Transmembrane</keyword>
<dbReference type="AlphaFoldDB" id="A0A2M4DBB7"/>
<protein>
    <submittedName>
        <fullName evidence="2">Putative secreted protein</fullName>
    </submittedName>
</protein>
<keyword evidence="1" id="KW-1133">Transmembrane helix</keyword>
<dbReference type="EMBL" id="GGFL01010603">
    <property type="protein sequence ID" value="MBW74781.1"/>
    <property type="molecule type" value="Transcribed_RNA"/>
</dbReference>
<proteinExistence type="predicted"/>
<name>A0A2M4DBB7_ANODA</name>